<keyword evidence="1" id="KW-1133">Transmembrane helix</keyword>
<reference evidence="2 3" key="1">
    <citation type="submission" date="2019-03" db="EMBL/GenBank/DDBJ databases">
        <title>Sapientia aquatica gen. nov., sp. nov., isolated from a crater lake.</title>
        <authorList>
            <person name="Felfoldi T."/>
            <person name="Szabo A."/>
            <person name="Toth E."/>
            <person name="Schumann P."/>
            <person name="Keki Z."/>
            <person name="Marialigeti K."/>
            <person name="Mathe I."/>
        </authorList>
    </citation>
    <scope>NUCLEOTIDE SEQUENCE [LARGE SCALE GENOMIC DNA]</scope>
    <source>
        <strain evidence="2 3">SA-152</strain>
    </source>
</reference>
<name>A0A4R5W4K2_9BURK</name>
<dbReference type="Pfam" id="PF07963">
    <property type="entry name" value="N_methyl"/>
    <property type="match status" value="1"/>
</dbReference>
<gene>
    <name evidence="2" type="primary">pilV</name>
    <name evidence="2" type="ORF">E2I14_00225</name>
</gene>
<evidence type="ECO:0000313" key="2">
    <source>
        <dbReference type="EMBL" id="TDK68021.1"/>
    </source>
</evidence>
<keyword evidence="1" id="KW-0472">Membrane</keyword>
<accession>A0A4R5W4K2</accession>
<keyword evidence="1" id="KW-0812">Transmembrane</keyword>
<dbReference type="EMBL" id="SMYL01000001">
    <property type="protein sequence ID" value="TDK68021.1"/>
    <property type="molecule type" value="Genomic_DNA"/>
</dbReference>
<evidence type="ECO:0000256" key="1">
    <source>
        <dbReference type="SAM" id="Phobius"/>
    </source>
</evidence>
<proteinExistence type="predicted"/>
<dbReference type="AlphaFoldDB" id="A0A4R5W4K2"/>
<keyword evidence="3" id="KW-1185">Reference proteome</keyword>
<dbReference type="NCBIfam" id="TIGR02523">
    <property type="entry name" value="type_IV_pilV"/>
    <property type="match status" value="1"/>
</dbReference>
<dbReference type="Proteomes" id="UP000294829">
    <property type="component" value="Unassembled WGS sequence"/>
</dbReference>
<comment type="caution">
    <text evidence="2">The sequence shown here is derived from an EMBL/GenBank/DDBJ whole genome shotgun (WGS) entry which is preliminary data.</text>
</comment>
<evidence type="ECO:0000313" key="3">
    <source>
        <dbReference type="Proteomes" id="UP000294829"/>
    </source>
</evidence>
<organism evidence="2 3">
    <name type="scientific">Sapientia aquatica</name>
    <dbReference type="NCBI Taxonomy" id="1549640"/>
    <lineage>
        <taxon>Bacteria</taxon>
        <taxon>Pseudomonadati</taxon>
        <taxon>Pseudomonadota</taxon>
        <taxon>Betaproteobacteria</taxon>
        <taxon>Burkholderiales</taxon>
        <taxon>Oxalobacteraceae</taxon>
        <taxon>Sapientia</taxon>
    </lineage>
</organism>
<dbReference type="OrthoDB" id="8547299at2"/>
<feature type="transmembrane region" description="Helical" evidence="1">
    <location>
        <begin position="12"/>
        <end position="34"/>
    </location>
</feature>
<protein>
    <submittedName>
        <fullName evidence="2">Type IV pilus modification protein PilV</fullName>
    </submittedName>
</protein>
<dbReference type="InterPro" id="IPR012902">
    <property type="entry name" value="N_methyl_site"/>
</dbReference>
<sequence length="183" mass="19178">MLINTALKQKQLGVSLLEVLIALLIIALGVLGIAKMQALSISNTQVSGSRGLIALQASSIASVLHDNRGYWQTTTPPCNGPKACTFTGTSTSYFGNVPASCTIASPCTKTAVAAYEFDTRLKNLYQIAPSYGLNINCTAAGGPTSCTIAISWVEKQAAGNASTASIVANQSATTQYYYLYVQP</sequence>
<dbReference type="RefSeq" id="WP_133324274.1">
    <property type="nucleotide sequence ID" value="NZ_SMYL01000001.1"/>
</dbReference>
<dbReference type="InterPro" id="IPR013362">
    <property type="entry name" value="Pilus_4_PilV"/>
</dbReference>